<dbReference type="GO" id="GO:0004673">
    <property type="term" value="F:protein histidine kinase activity"/>
    <property type="evidence" value="ECO:0007669"/>
    <property type="project" value="UniProtKB-EC"/>
</dbReference>
<keyword evidence="4" id="KW-0418">Kinase</keyword>
<dbReference type="InterPro" id="IPR036890">
    <property type="entry name" value="HATPase_C_sf"/>
</dbReference>
<comment type="catalytic activity">
    <reaction evidence="1">
        <text>ATP + protein L-histidine = ADP + protein N-phospho-L-histidine.</text>
        <dbReference type="EC" id="2.7.13.3"/>
    </reaction>
</comment>
<dbReference type="InterPro" id="IPR050482">
    <property type="entry name" value="Sensor_HK_TwoCompSys"/>
</dbReference>
<evidence type="ECO:0000256" key="5">
    <source>
        <dbReference type="ARBA" id="ARBA00023012"/>
    </source>
</evidence>
<evidence type="ECO:0000256" key="2">
    <source>
        <dbReference type="ARBA" id="ARBA00012438"/>
    </source>
</evidence>
<evidence type="ECO:0000313" key="8">
    <source>
        <dbReference type="EMBL" id="NBG65450.1"/>
    </source>
</evidence>
<evidence type="ECO:0000256" key="3">
    <source>
        <dbReference type="ARBA" id="ARBA00022679"/>
    </source>
</evidence>
<gene>
    <name evidence="8" type="ORF">GQN54_04945</name>
</gene>
<comment type="caution">
    <text evidence="8">The sequence shown here is derived from an EMBL/GenBank/DDBJ whole genome shotgun (WGS) entry which is preliminary data.</text>
</comment>
<dbReference type="PANTHER" id="PTHR24421">
    <property type="entry name" value="NITRATE/NITRITE SENSOR PROTEIN NARX-RELATED"/>
    <property type="match status" value="1"/>
</dbReference>
<dbReference type="CDD" id="cd16917">
    <property type="entry name" value="HATPase_UhpB-NarQ-NarX-like"/>
    <property type="match status" value="1"/>
</dbReference>
<dbReference type="RefSeq" id="WP_160632407.1">
    <property type="nucleotide sequence ID" value="NZ_WWNE01000005.1"/>
</dbReference>
<name>A0A6N9NJS9_9FLAO</name>
<evidence type="ECO:0000313" key="9">
    <source>
        <dbReference type="Proteomes" id="UP000470771"/>
    </source>
</evidence>
<accession>A0A6N9NJS9</accession>
<evidence type="ECO:0000256" key="1">
    <source>
        <dbReference type="ARBA" id="ARBA00000085"/>
    </source>
</evidence>
<dbReference type="Gene3D" id="1.20.5.1930">
    <property type="match status" value="1"/>
</dbReference>
<dbReference type="PROSITE" id="PS50109">
    <property type="entry name" value="HIS_KIN"/>
    <property type="match status" value="1"/>
</dbReference>
<evidence type="ECO:0000256" key="6">
    <source>
        <dbReference type="SAM" id="Phobius"/>
    </source>
</evidence>
<dbReference type="PANTHER" id="PTHR24421:SF10">
    <property type="entry name" value="NITRATE_NITRITE SENSOR PROTEIN NARQ"/>
    <property type="match status" value="1"/>
</dbReference>
<reference evidence="8 9" key="1">
    <citation type="submission" date="2019-12" db="EMBL/GenBank/DDBJ databases">
        <authorList>
            <person name="Zhao J."/>
        </authorList>
    </citation>
    <scope>NUCLEOTIDE SEQUENCE [LARGE SCALE GENOMIC DNA]</scope>
    <source>
        <strain evidence="8 9">S-15</strain>
    </source>
</reference>
<dbReference type="Proteomes" id="UP000470771">
    <property type="component" value="Unassembled WGS sequence"/>
</dbReference>
<evidence type="ECO:0000256" key="4">
    <source>
        <dbReference type="ARBA" id="ARBA00022777"/>
    </source>
</evidence>
<feature type="domain" description="Histidine kinase" evidence="7">
    <location>
        <begin position="164"/>
        <end position="251"/>
    </location>
</feature>
<keyword evidence="9" id="KW-1185">Reference proteome</keyword>
<dbReference type="AlphaFoldDB" id="A0A6N9NJS9"/>
<keyword evidence="6" id="KW-0472">Membrane</keyword>
<dbReference type="EMBL" id="WWNE01000005">
    <property type="protein sequence ID" value="NBG65450.1"/>
    <property type="molecule type" value="Genomic_DNA"/>
</dbReference>
<sequence>MANWQEGSTIAIWLAVGFFLLILIIGALLFFTQIYIKRKIKDANTLANAKLEHQKTLLINSIETQEKERSRVAADIHDGLLFELSLLSMLLSQPNKGEEARKLLDSCTKLARQISHDLTPPLIESCHLNEILHGYLDQISTHQTTLYQSGITEINFNTPFKLSLVRIVQEILNNTIKHAEAKHIHLSIRTSENYIALLYKDDGKGFAPEDLSEGLGQRNMGMRIDLLNGRFKLKSSPGKGVQYTILIPTINQHETN</sequence>
<dbReference type="SUPFAM" id="SSF55874">
    <property type="entry name" value="ATPase domain of HSP90 chaperone/DNA topoisomerase II/histidine kinase"/>
    <property type="match status" value="1"/>
</dbReference>
<dbReference type="Pfam" id="PF02518">
    <property type="entry name" value="HATPase_c"/>
    <property type="match status" value="1"/>
</dbReference>
<dbReference type="EC" id="2.7.13.3" evidence="2"/>
<keyword evidence="6" id="KW-1133">Transmembrane helix</keyword>
<feature type="transmembrane region" description="Helical" evidence="6">
    <location>
        <begin position="12"/>
        <end position="31"/>
    </location>
</feature>
<dbReference type="Gene3D" id="3.30.565.10">
    <property type="entry name" value="Histidine kinase-like ATPase, C-terminal domain"/>
    <property type="match status" value="1"/>
</dbReference>
<keyword evidence="3" id="KW-0808">Transferase</keyword>
<keyword evidence="5" id="KW-0902">Two-component regulatory system</keyword>
<keyword evidence="6" id="KW-0812">Transmembrane</keyword>
<proteinExistence type="predicted"/>
<organism evidence="8 9">
    <name type="scientific">Acidiluteibacter ferrifornacis</name>
    <dbReference type="NCBI Taxonomy" id="2692424"/>
    <lineage>
        <taxon>Bacteria</taxon>
        <taxon>Pseudomonadati</taxon>
        <taxon>Bacteroidota</taxon>
        <taxon>Flavobacteriia</taxon>
        <taxon>Flavobacteriales</taxon>
        <taxon>Cryomorphaceae</taxon>
        <taxon>Acidiluteibacter</taxon>
    </lineage>
</organism>
<protein>
    <recommendedName>
        <fullName evidence="2">histidine kinase</fullName>
        <ecNumber evidence="2">2.7.13.3</ecNumber>
    </recommendedName>
</protein>
<dbReference type="GO" id="GO:0000160">
    <property type="term" value="P:phosphorelay signal transduction system"/>
    <property type="evidence" value="ECO:0007669"/>
    <property type="project" value="UniProtKB-KW"/>
</dbReference>
<dbReference type="InterPro" id="IPR003594">
    <property type="entry name" value="HATPase_dom"/>
</dbReference>
<evidence type="ECO:0000259" key="7">
    <source>
        <dbReference type="PROSITE" id="PS50109"/>
    </source>
</evidence>
<dbReference type="InterPro" id="IPR005467">
    <property type="entry name" value="His_kinase_dom"/>
</dbReference>